<name>A0ACC3CWU6_9PEZI</name>
<evidence type="ECO:0000313" key="1">
    <source>
        <dbReference type="EMBL" id="KAK3048543.1"/>
    </source>
</evidence>
<accession>A0ACC3CWU6</accession>
<protein>
    <submittedName>
        <fullName evidence="1">Uncharacterized protein</fullName>
    </submittedName>
</protein>
<keyword evidence="2" id="KW-1185">Reference proteome</keyword>
<sequence length="367" mass="37306">MRTQLLATPLAAGIASAHVVMNTPIPYGLNTVPLLQVNPLDGETYKFPCQYGSDASTYPKTEATTALTAGSTTLLNFTGTAVHAGGSCQLSVTYDWPPPADKSKWKVIHSIIGGCPATAAGNLVDAAANADEHGRFYPPKYCDGATGTECLKQYDIPVLKQLKNGKATLAWTWLNKLGNREFYMNCAPVTISGGSEDDIFTNGLPDMFVANIPGECTTSEGVPEFPDPGESVEISQAEGDAVSKGALGACDTGSGSGASKGTPASGTTSGSVGSKTAPSKPASGAASAISVTGLLYSPTPTASKVADAHPSMNPLGVFTPGAVQPSSIAEPAVPAATEPAVSSSLSYSSTTTVTVWVDPTGPLPTGT</sequence>
<feature type="non-terminal residue" evidence="1">
    <location>
        <position position="367"/>
    </location>
</feature>
<organism evidence="1 2">
    <name type="scientific">Coniosporium uncinatum</name>
    <dbReference type="NCBI Taxonomy" id="93489"/>
    <lineage>
        <taxon>Eukaryota</taxon>
        <taxon>Fungi</taxon>
        <taxon>Dikarya</taxon>
        <taxon>Ascomycota</taxon>
        <taxon>Pezizomycotina</taxon>
        <taxon>Dothideomycetes</taxon>
        <taxon>Dothideomycetes incertae sedis</taxon>
        <taxon>Coniosporium</taxon>
    </lineage>
</organism>
<dbReference type="EMBL" id="JAWDJW010010268">
    <property type="protein sequence ID" value="KAK3048543.1"/>
    <property type="molecule type" value="Genomic_DNA"/>
</dbReference>
<proteinExistence type="predicted"/>
<dbReference type="Proteomes" id="UP001186974">
    <property type="component" value="Unassembled WGS sequence"/>
</dbReference>
<reference evidence="1" key="1">
    <citation type="submission" date="2024-09" db="EMBL/GenBank/DDBJ databases">
        <title>Black Yeasts Isolated from many extreme environments.</title>
        <authorList>
            <person name="Coleine C."/>
            <person name="Stajich J.E."/>
            <person name="Selbmann L."/>
        </authorList>
    </citation>
    <scope>NUCLEOTIDE SEQUENCE</scope>
    <source>
        <strain evidence="1">CCFEE 5737</strain>
    </source>
</reference>
<evidence type="ECO:0000313" key="2">
    <source>
        <dbReference type="Proteomes" id="UP001186974"/>
    </source>
</evidence>
<comment type="caution">
    <text evidence="1">The sequence shown here is derived from an EMBL/GenBank/DDBJ whole genome shotgun (WGS) entry which is preliminary data.</text>
</comment>
<gene>
    <name evidence="1" type="ORF">LTS18_012915</name>
</gene>